<dbReference type="EC" id="3.5.1.4" evidence="3"/>
<keyword evidence="6" id="KW-1185">Reference proteome</keyword>
<dbReference type="InterPro" id="IPR000120">
    <property type="entry name" value="Amidase"/>
</dbReference>
<feature type="domain" description="Amidase" evidence="4">
    <location>
        <begin position="37"/>
        <end position="411"/>
    </location>
</feature>
<sequence>MNSAVHTWPIEDQVAAISNGTTTAEELAGAVRNDIVRAEPALAAWVELATDHLAEARIRDESGQSQPLRGISMGVKDLIDVAHFPTRAGSATTDDHAVDTDAACVARLRSLGAVVQGKTVTTEFGYFAPGPTRNPYGNGHTPGGSSSGSAAAVGAAAIPLALGTQTAGSLTRPASFCGATGMVLAHGTTSLQGITGLSESLDSLGLLTRTVADLRHVFASFTGRTIPDSRRDLPRVCLWAGSDLGLLDPAMARLIDALPTLLAGIGIPAEPLHWDDNIRTLADDHVTVMAYEAARTLDTVMAQHSTALSAPLRELVDSGRSISDLAQANALRRRSELQGGFADLLADCSVVIGPGALGPAPAGLAATGSPVLSRPWQLLGAPVVVVPGARDGSGMPLGLQVIGRPGHEDDVFAVAAVLEPALRSMSAS</sequence>
<comment type="caution">
    <text evidence="5">The sequence shown here is derived from an EMBL/GenBank/DDBJ whole genome shotgun (WGS) entry which is preliminary data.</text>
</comment>
<proteinExistence type="inferred from homology"/>
<comment type="similarity">
    <text evidence="2">Belongs to the amidase family.</text>
</comment>
<evidence type="ECO:0000256" key="2">
    <source>
        <dbReference type="ARBA" id="ARBA00009199"/>
    </source>
</evidence>
<evidence type="ECO:0000256" key="3">
    <source>
        <dbReference type="ARBA" id="ARBA00012922"/>
    </source>
</evidence>
<dbReference type="InterPro" id="IPR023631">
    <property type="entry name" value="Amidase_dom"/>
</dbReference>
<dbReference type="Gene3D" id="3.90.1300.10">
    <property type="entry name" value="Amidase signature (AS) domain"/>
    <property type="match status" value="1"/>
</dbReference>
<name>A0A318RGC2_WILLI</name>
<dbReference type="GO" id="GO:0004040">
    <property type="term" value="F:amidase activity"/>
    <property type="evidence" value="ECO:0007669"/>
    <property type="project" value="UniProtKB-EC"/>
</dbReference>
<dbReference type="AlphaFoldDB" id="A0A318RGC2"/>
<keyword evidence="5" id="KW-0808">Transferase</keyword>
<dbReference type="InterPro" id="IPR036928">
    <property type="entry name" value="AS_sf"/>
</dbReference>
<dbReference type="Pfam" id="PF01425">
    <property type="entry name" value="Amidase"/>
    <property type="match status" value="1"/>
</dbReference>
<dbReference type="Proteomes" id="UP000247591">
    <property type="component" value="Unassembled WGS sequence"/>
</dbReference>
<evidence type="ECO:0000256" key="1">
    <source>
        <dbReference type="ARBA" id="ARBA00001311"/>
    </source>
</evidence>
<protein>
    <recommendedName>
        <fullName evidence="3">amidase</fullName>
        <ecNumber evidence="3">3.5.1.4</ecNumber>
    </recommendedName>
</protein>
<evidence type="ECO:0000259" key="4">
    <source>
        <dbReference type="Pfam" id="PF01425"/>
    </source>
</evidence>
<comment type="catalytic activity">
    <reaction evidence="1">
        <text>a monocarboxylic acid amide + H2O = a monocarboxylate + NH4(+)</text>
        <dbReference type="Rhea" id="RHEA:12020"/>
        <dbReference type="ChEBI" id="CHEBI:15377"/>
        <dbReference type="ChEBI" id="CHEBI:28938"/>
        <dbReference type="ChEBI" id="CHEBI:35757"/>
        <dbReference type="ChEBI" id="CHEBI:83628"/>
        <dbReference type="EC" id="3.5.1.4"/>
    </reaction>
</comment>
<dbReference type="RefSeq" id="WP_245938099.1">
    <property type="nucleotide sequence ID" value="NZ_QJSP01000015.1"/>
</dbReference>
<dbReference type="SUPFAM" id="SSF75304">
    <property type="entry name" value="Amidase signature (AS) enzymes"/>
    <property type="match status" value="1"/>
</dbReference>
<evidence type="ECO:0000313" key="5">
    <source>
        <dbReference type="EMBL" id="PYE13693.1"/>
    </source>
</evidence>
<dbReference type="PANTHER" id="PTHR11895:SF7">
    <property type="entry name" value="GLUTAMYL-TRNA(GLN) AMIDOTRANSFERASE SUBUNIT A, MITOCHONDRIAL"/>
    <property type="match status" value="1"/>
</dbReference>
<organism evidence="5 6">
    <name type="scientific">Williamsia limnetica</name>
    <dbReference type="NCBI Taxonomy" id="882452"/>
    <lineage>
        <taxon>Bacteria</taxon>
        <taxon>Bacillati</taxon>
        <taxon>Actinomycetota</taxon>
        <taxon>Actinomycetes</taxon>
        <taxon>Mycobacteriales</taxon>
        <taxon>Nocardiaceae</taxon>
        <taxon>Williamsia</taxon>
    </lineage>
</organism>
<dbReference type="GO" id="GO:0016740">
    <property type="term" value="F:transferase activity"/>
    <property type="evidence" value="ECO:0007669"/>
    <property type="project" value="UniProtKB-KW"/>
</dbReference>
<dbReference type="EMBL" id="QJSP01000015">
    <property type="protein sequence ID" value="PYE13693.1"/>
    <property type="molecule type" value="Genomic_DNA"/>
</dbReference>
<reference evidence="5 6" key="1">
    <citation type="submission" date="2018-06" db="EMBL/GenBank/DDBJ databases">
        <title>Genomic Encyclopedia of Type Strains, Phase IV (KMG-IV): sequencing the most valuable type-strain genomes for metagenomic binning, comparative biology and taxonomic classification.</title>
        <authorList>
            <person name="Goeker M."/>
        </authorList>
    </citation>
    <scope>NUCLEOTIDE SEQUENCE [LARGE SCALE GENOMIC DNA]</scope>
    <source>
        <strain evidence="5 6">DSM 45521</strain>
    </source>
</reference>
<accession>A0A318RGC2</accession>
<gene>
    <name evidence="5" type="ORF">DFR67_11518</name>
</gene>
<evidence type="ECO:0000313" key="6">
    <source>
        <dbReference type="Proteomes" id="UP000247591"/>
    </source>
</evidence>
<dbReference type="PANTHER" id="PTHR11895">
    <property type="entry name" value="TRANSAMIDASE"/>
    <property type="match status" value="1"/>
</dbReference>